<protein>
    <submittedName>
        <fullName evidence="6">Winged helix-turn-helix domain-containing protein</fullName>
    </submittedName>
</protein>
<name>A0ABV8KS65_9ACTN</name>
<evidence type="ECO:0000313" key="7">
    <source>
        <dbReference type="Proteomes" id="UP001595868"/>
    </source>
</evidence>
<gene>
    <name evidence="6" type="ORF">ACFOX0_22885</name>
</gene>
<dbReference type="CDD" id="cd07377">
    <property type="entry name" value="WHTH_GntR"/>
    <property type="match status" value="1"/>
</dbReference>
<proteinExistence type="predicted"/>
<dbReference type="PRINTS" id="PR00035">
    <property type="entry name" value="HTHGNTR"/>
</dbReference>
<dbReference type="InterPro" id="IPR036388">
    <property type="entry name" value="WH-like_DNA-bd_sf"/>
</dbReference>
<dbReference type="SUPFAM" id="SSF46785">
    <property type="entry name" value="Winged helix' DNA-binding domain"/>
    <property type="match status" value="1"/>
</dbReference>
<reference evidence="7" key="1">
    <citation type="journal article" date="2019" name="Int. J. Syst. Evol. Microbiol.">
        <title>The Global Catalogue of Microorganisms (GCM) 10K type strain sequencing project: providing services to taxonomists for standard genome sequencing and annotation.</title>
        <authorList>
            <consortium name="The Broad Institute Genomics Platform"/>
            <consortium name="The Broad Institute Genome Sequencing Center for Infectious Disease"/>
            <person name="Wu L."/>
            <person name="Ma J."/>
        </authorList>
    </citation>
    <scope>NUCLEOTIDE SEQUENCE [LARGE SCALE GENOMIC DNA]</scope>
    <source>
        <strain evidence="7">2902at01</strain>
    </source>
</reference>
<feature type="region of interest" description="Disordered" evidence="4">
    <location>
        <begin position="1"/>
        <end position="28"/>
    </location>
</feature>
<accession>A0ABV8KS65</accession>
<dbReference type="PANTHER" id="PTHR44846:SF17">
    <property type="entry name" value="GNTR-FAMILY TRANSCRIPTIONAL REGULATOR"/>
    <property type="match status" value="1"/>
</dbReference>
<evidence type="ECO:0000259" key="5">
    <source>
        <dbReference type="PROSITE" id="PS50949"/>
    </source>
</evidence>
<dbReference type="InterPro" id="IPR050679">
    <property type="entry name" value="Bact_HTH_transcr_reg"/>
</dbReference>
<dbReference type="EMBL" id="JBHSBN010000018">
    <property type="protein sequence ID" value="MFC4108766.1"/>
    <property type="molecule type" value="Genomic_DNA"/>
</dbReference>
<dbReference type="Pfam" id="PF00392">
    <property type="entry name" value="GntR"/>
    <property type="match status" value="1"/>
</dbReference>
<evidence type="ECO:0000256" key="4">
    <source>
        <dbReference type="SAM" id="MobiDB-lite"/>
    </source>
</evidence>
<dbReference type="Proteomes" id="UP001595868">
    <property type="component" value="Unassembled WGS sequence"/>
</dbReference>
<dbReference type="InterPro" id="IPR036390">
    <property type="entry name" value="WH_DNA-bd_sf"/>
</dbReference>
<dbReference type="PANTHER" id="PTHR44846">
    <property type="entry name" value="MANNOSYL-D-GLYCERATE TRANSPORT/METABOLISM SYSTEM REPRESSOR MNGR-RELATED"/>
    <property type="match status" value="1"/>
</dbReference>
<evidence type="ECO:0000256" key="1">
    <source>
        <dbReference type="ARBA" id="ARBA00023015"/>
    </source>
</evidence>
<dbReference type="SMART" id="SM00345">
    <property type="entry name" value="HTH_GNTR"/>
    <property type="match status" value="1"/>
</dbReference>
<evidence type="ECO:0000313" key="6">
    <source>
        <dbReference type="EMBL" id="MFC4108766.1"/>
    </source>
</evidence>
<comment type="caution">
    <text evidence="6">The sequence shown here is derived from an EMBL/GenBank/DDBJ whole genome shotgun (WGS) entry which is preliminary data.</text>
</comment>
<dbReference type="Gene3D" id="1.10.10.10">
    <property type="entry name" value="Winged helix-like DNA-binding domain superfamily/Winged helix DNA-binding domain"/>
    <property type="match status" value="1"/>
</dbReference>
<feature type="domain" description="HTH gntR-type" evidence="5">
    <location>
        <begin position="31"/>
        <end position="99"/>
    </location>
</feature>
<dbReference type="RefSeq" id="WP_377549451.1">
    <property type="nucleotide sequence ID" value="NZ_JBHSBN010000018.1"/>
</dbReference>
<keyword evidence="3" id="KW-0804">Transcription</keyword>
<organism evidence="6 7">
    <name type="scientific">Micromonospora zhanjiangensis</name>
    <dbReference type="NCBI Taxonomy" id="1522057"/>
    <lineage>
        <taxon>Bacteria</taxon>
        <taxon>Bacillati</taxon>
        <taxon>Actinomycetota</taxon>
        <taxon>Actinomycetes</taxon>
        <taxon>Micromonosporales</taxon>
        <taxon>Micromonosporaceae</taxon>
        <taxon>Micromonospora</taxon>
    </lineage>
</organism>
<keyword evidence="1" id="KW-0805">Transcription regulation</keyword>
<keyword evidence="2" id="KW-0238">DNA-binding</keyword>
<dbReference type="InterPro" id="IPR000524">
    <property type="entry name" value="Tscrpt_reg_HTH_GntR"/>
</dbReference>
<keyword evidence="7" id="KW-1185">Reference proteome</keyword>
<evidence type="ECO:0000256" key="3">
    <source>
        <dbReference type="ARBA" id="ARBA00023163"/>
    </source>
</evidence>
<sequence length="100" mass="10714">MGRAPSRSRPGDRSCNSTPGTCHGSLPMPAYTKKQKLIDALTERIESGVYPPGSKLPSGTELCAEFGVSRQVVRSAVDWLKARDLVDGAPGAGVFVREQR</sequence>
<evidence type="ECO:0000256" key="2">
    <source>
        <dbReference type="ARBA" id="ARBA00023125"/>
    </source>
</evidence>
<dbReference type="PROSITE" id="PS50949">
    <property type="entry name" value="HTH_GNTR"/>
    <property type="match status" value="1"/>
</dbReference>